<keyword evidence="5" id="KW-1185">Reference proteome</keyword>
<dbReference type="PANTHER" id="PTHR43080:SF2">
    <property type="entry name" value="CBS DOMAIN-CONTAINING PROTEIN"/>
    <property type="match status" value="1"/>
</dbReference>
<evidence type="ECO:0000313" key="4">
    <source>
        <dbReference type="EMBL" id="TGK21918.1"/>
    </source>
</evidence>
<dbReference type="PANTHER" id="PTHR43080">
    <property type="entry name" value="CBS DOMAIN-CONTAINING PROTEIN CBSX3, MITOCHONDRIAL"/>
    <property type="match status" value="1"/>
</dbReference>
<dbReference type="EMBL" id="RQEV01000002">
    <property type="protein sequence ID" value="TGK21918.1"/>
    <property type="molecule type" value="Genomic_DNA"/>
</dbReference>
<protein>
    <submittedName>
        <fullName evidence="4">CBS domain-containing protein</fullName>
    </submittedName>
</protein>
<name>A0A4R9GSY6_9LEPT</name>
<dbReference type="AlphaFoldDB" id="A0A4R9GSY6"/>
<evidence type="ECO:0000256" key="2">
    <source>
        <dbReference type="PROSITE-ProRule" id="PRU00703"/>
    </source>
</evidence>
<feature type="domain" description="CBS" evidence="3">
    <location>
        <begin position="10"/>
        <end position="65"/>
    </location>
</feature>
<reference evidence="4" key="1">
    <citation type="journal article" date="2019" name="PLoS Negl. Trop. Dis.">
        <title>Revisiting the worldwide diversity of Leptospira species in the environment.</title>
        <authorList>
            <person name="Vincent A.T."/>
            <person name="Schiettekatte O."/>
            <person name="Bourhy P."/>
            <person name="Veyrier F.J."/>
            <person name="Picardeau M."/>
        </authorList>
    </citation>
    <scope>NUCLEOTIDE SEQUENCE [LARGE SCALE GENOMIC DNA]</scope>
    <source>
        <strain evidence="4">SCS5</strain>
    </source>
</reference>
<dbReference type="CDD" id="cd04623">
    <property type="entry name" value="CBS_pair_bac_euk"/>
    <property type="match status" value="1"/>
</dbReference>
<organism evidence="4 5">
    <name type="scientific">Leptospira fluminis</name>
    <dbReference type="NCBI Taxonomy" id="2484979"/>
    <lineage>
        <taxon>Bacteria</taxon>
        <taxon>Pseudomonadati</taxon>
        <taxon>Spirochaetota</taxon>
        <taxon>Spirochaetia</taxon>
        <taxon>Leptospirales</taxon>
        <taxon>Leptospiraceae</taxon>
        <taxon>Leptospira</taxon>
    </lineage>
</organism>
<accession>A0A4R9GSY6</accession>
<dbReference type="SMART" id="SM00116">
    <property type="entry name" value="CBS"/>
    <property type="match status" value="2"/>
</dbReference>
<dbReference type="Gene3D" id="3.10.580.10">
    <property type="entry name" value="CBS-domain"/>
    <property type="match status" value="1"/>
</dbReference>
<gene>
    <name evidence="4" type="ORF">EHO61_01400</name>
</gene>
<dbReference type="PROSITE" id="PS51371">
    <property type="entry name" value="CBS"/>
    <property type="match status" value="2"/>
</dbReference>
<dbReference type="InterPro" id="IPR046342">
    <property type="entry name" value="CBS_dom_sf"/>
</dbReference>
<evidence type="ECO:0000313" key="5">
    <source>
        <dbReference type="Proteomes" id="UP000297855"/>
    </source>
</evidence>
<dbReference type="InterPro" id="IPR000644">
    <property type="entry name" value="CBS_dom"/>
</dbReference>
<comment type="caution">
    <text evidence="4">The sequence shown here is derived from an EMBL/GenBank/DDBJ whole genome shotgun (WGS) entry which is preliminary data.</text>
</comment>
<dbReference type="Proteomes" id="UP000297855">
    <property type="component" value="Unassembled WGS sequence"/>
</dbReference>
<dbReference type="RefSeq" id="WP_135811862.1">
    <property type="nucleotide sequence ID" value="NZ_RQEV01000002.1"/>
</dbReference>
<keyword evidence="1 2" id="KW-0129">CBS domain</keyword>
<feature type="domain" description="CBS" evidence="3">
    <location>
        <begin position="75"/>
        <end position="131"/>
    </location>
</feature>
<dbReference type="InterPro" id="IPR051257">
    <property type="entry name" value="Diverse_CBS-Domain"/>
</dbReference>
<dbReference type="Pfam" id="PF00571">
    <property type="entry name" value="CBS"/>
    <property type="match status" value="2"/>
</dbReference>
<evidence type="ECO:0000259" key="3">
    <source>
        <dbReference type="PROSITE" id="PS51371"/>
    </source>
</evidence>
<sequence>MLVKEILEKKDRKILSVEPQTTVWEAVRFMTKYDIGSVIVLNDGKLAGIFTERDLLHFSSTDREKVFDKTVGEVMSTQLTTMTPGDQVDDVLAIMLKKRIRHMPIFDGNRLVGIVSIGDAVKAKIAKTEEENKNLKRYIYSESGFI</sequence>
<proteinExistence type="predicted"/>
<dbReference type="OrthoDB" id="9802114at2"/>
<dbReference type="SUPFAM" id="SSF54631">
    <property type="entry name" value="CBS-domain pair"/>
    <property type="match status" value="1"/>
</dbReference>
<evidence type="ECO:0000256" key="1">
    <source>
        <dbReference type="ARBA" id="ARBA00023122"/>
    </source>
</evidence>
<dbReference type="InterPro" id="IPR044725">
    <property type="entry name" value="CBSX3_CBS_dom"/>
</dbReference>